<feature type="transmembrane region" description="Helical" evidence="8">
    <location>
        <begin position="254"/>
        <end position="274"/>
    </location>
</feature>
<evidence type="ECO:0000313" key="11">
    <source>
        <dbReference type="Proteomes" id="UP000255425"/>
    </source>
</evidence>
<feature type="transmembrane region" description="Helical" evidence="8">
    <location>
        <begin position="346"/>
        <end position="364"/>
    </location>
</feature>
<dbReference type="Proteomes" id="UP000255425">
    <property type="component" value="Unassembled WGS sequence"/>
</dbReference>
<dbReference type="PANTHER" id="PTHR23502:SF132">
    <property type="entry name" value="POLYAMINE TRANSPORTER 2-RELATED"/>
    <property type="match status" value="1"/>
</dbReference>
<organism evidence="10 11">
    <name type="scientific">Staphylococcus saccharolyticus</name>
    <dbReference type="NCBI Taxonomy" id="33028"/>
    <lineage>
        <taxon>Bacteria</taxon>
        <taxon>Bacillati</taxon>
        <taxon>Bacillota</taxon>
        <taxon>Bacilli</taxon>
        <taxon>Bacillales</taxon>
        <taxon>Staphylococcaceae</taxon>
        <taxon>Staphylococcus</taxon>
    </lineage>
</organism>
<evidence type="ECO:0000256" key="8">
    <source>
        <dbReference type="RuleBase" id="RU365088"/>
    </source>
</evidence>
<feature type="transmembrane region" description="Helical" evidence="8">
    <location>
        <begin position="104"/>
        <end position="125"/>
    </location>
</feature>
<evidence type="ECO:0000256" key="6">
    <source>
        <dbReference type="ARBA" id="ARBA00022989"/>
    </source>
</evidence>
<keyword evidence="5 8" id="KW-0812">Transmembrane</keyword>
<dbReference type="InterPro" id="IPR036259">
    <property type="entry name" value="MFS_trans_sf"/>
</dbReference>
<dbReference type="EMBL" id="UHDZ01000001">
    <property type="protein sequence ID" value="SUM68730.1"/>
    <property type="molecule type" value="Genomic_DNA"/>
</dbReference>
<feature type="transmembrane region" description="Helical" evidence="8">
    <location>
        <begin position="162"/>
        <end position="185"/>
    </location>
</feature>
<dbReference type="GO" id="GO:0042910">
    <property type="term" value="F:xenobiotic transmembrane transporter activity"/>
    <property type="evidence" value="ECO:0007669"/>
    <property type="project" value="InterPro"/>
</dbReference>
<feature type="transmembrane region" description="Helical" evidence="8">
    <location>
        <begin position="283"/>
        <end position="301"/>
    </location>
</feature>
<dbReference type="Pfam" id="PF07690">
    <property type="entry name" value="MFS_1"/>
    <property type="match status" value="1"/>
</dbReference>
<dbReference type="GO" id="GO:0005886">
    <property type="term" value="C:plasma membrane"/>
    <property type="evidence" value="ECO:0007669"/>
    <property type="project" value="UniProtKB-SubCell"/>
</dbReference>
<keyword evidence="6 8" id="KW-1133">Transmembrane helix</keyword>
<feature type="transmembrane region" description="Helical" evidence="8">
    <location>
        <begin position="307"/>
        <end position="334"/>
    </location>
</feature>
<dbReference type="Gene3D" id="1.20.1720.10">
    <property type="entry name" value="Multidrug resistance protein D"/>
    <property type="match status" value="1"/>
</dbReference>
<name>A0A380H1F0_9STAP</name>
<dbReference type="InterPro" id="IPR011701">
    <property type="entry name" value="MFS"/>
</dbReference>
<dbReference type="InterPro" id="IPR020846">
    <property type="entry name" value="MFS_dom"/>
</dbReference>
<protein>
    <recommendedName>
        <fullName evidence="8">Bcr/CflA family efflux transporter</fullName>
    </recommendedName>
</protein>
<feature type="domain" description="Major facilitator superfamily (MFS) profile" evidence="9">
    <location>
        <begin position="13"/>
        <end position="396"/>
    </location>
</feature>
<dbReference type="PANTHER" id="PTHR23502">
    <property type="entry name" value="MAJOR FACILITATOR SUPERFAMILY"/>
    <property type="match status" value="1"/>
</dbReference>
<dbReference type="FunFam" id="1.20.1720.10:FF:000005">
    <property type="entry name" value="Bcr/CflA family efflux transporter"/>
    <property type="match status" value="1"/>
</dbReference>
<keyword evidence="3 8" id="KW-0813">Transport</keyword>
<dbReference type="SUPFAM" id="SSF103473">
    <property type="entry name" value="MFS general substrate transporter"/>
    <property type="match status" value="1"/>
</dbReference>
<feature type="transmembrane region" description="Helical" evidence="8">
    <location>
        <begin position="215"/>
        <end position="234"/>
    </location>
</feature>
<feature type="transmembrane region" description="Helical" evidence="8">
    <location>
        <begin position="79"/>
        <end position="98"/>
    </location>
</feature>
<evidence type="ECO:0000256" key="5">
    <source>
        <dbReference type="ARBA" id="ARBA00022692"/>
    </source>
</evidence>
<feature type="transmembrane region" description="Helical" evidence="8">
    <location>
        <begin position="51"/>
        <end position="67"/>
    </location>
</feature>
<comment type="subcellular location">
    <subcellularLocation>
        <location evidence="1 8">Cell membrane</location>
        <topology evidence="1 8">Multi-pass membrane protein</topology>
    </subcellularLocation>
</comment>
<dbReference type="NCBIfam" id="TIGR00710">
    <property type="entry name" value="efflux_Bcr_CflA"/>
    <property type="match status" value="1"/>
</dbReference>
<comment type="similarity">
    <text evidence="2 8">Belongs to the major facilitator superfamily. Bcr/CmlA family.</text>
</comment>
<keyword evidence="7 8" id="KW-0472">Membrane</keyword>
<evidence type="ECO:0000313" key="10">
    <source>
        <dbReference type="EMBL" id="SUM68730.1"/>
    </source>
</evidence>
<sequence>MTTSSAQHFPKILIIILGVMTAFGPLTIDMYGPSLPRVQQAFDSTTSEIQLTLSFAMIGLAIGQFLFGPLSDVYGRKMVALILLAVYLIATLISIFSIHLTLFLAIRLIQGLTGGGAIVIAKASIGHKYDGDELAKFLTSLMVVNGIITIIAPLLGGLSLSIASWRMIFVFLTMITLIVSIGILLKMPSHIQTSHVQLNFKTIFKDFGQLLKRPAFVIPMLLQGLTYVMLFSYSAASPFITQKMYHMSALQYSFMFAMNGIGLILLSQITAILVEKTNRHTMLIYLTICQIIGVIILILALTLHLPLYVLLIGFFINICPVTSIAPLSFSMAMAERSGGSGNASSLLGLFQFILGGMISPLVGLNGQQDMTPYLLIISMTAILLIVLQLIYFKMISSQSKS</sequence>
<dbReference type="InterPro" id="IPR004812">
    <property type="entry name" value="Efflux_drug-R_Bcr/CmlA"/>
</dbReference>
<accession>A0A380H1F0</accession>
<feature type="transmembrane region" description="Helical" evidence="8">
    <location>
        <begin position="137"/>
        <end position="156"/>
    </location>
</feature>
<feature type="transmembrane region" description="Helical" evidence="8">
    <location>
        <begin position="370"/>
        <end position="392"/>
    </location>
</feature>
<evidence type="ECO:0000256" key="1">
    <source>
        <dbReference type="ARBA" id="ARBA00004651"/>
    </source>
</evidence>
<proteinExistence type="inferred from homology"/>
<evidence type="ECO:0000259" key="9">
    <source>
        <dbReference type="PROSITE" id="PS50850"/>
    </source>
</evidence>
<evidence type="ECO:0000256" key="3">
    <source>
        <dbReference type="ARBA" id="ARBA00022448"/>
    </source>
</evidence>
<keyword evidence="4 8" id="KW-1003">Cell membrane</keyword>
<dbReference type="PROSITE" id="PS50850">
    <property type="entry name" value="MFS"/>
    <property type="match status" value="1"/>
</dbReference>
<keyword evidence="11" id="KW-1185">Reference proteome</keyword>
<dbReference type="AlphaFoldDB" id="A0A380H1F0"/>
<evidence type="ECO:0000256" key="7">
    <source>
        <dbReference type="ARBA" id="ARBA00023136"/>
    </source>
</evidence>
<feature type="transmembrane region" description="Helical" evidence="8">
    <location>
        <begin position="12"/>
        <end position="31"/>
    </location>
</feature>
<evidence type="ECO:0000256" key="2">
    <source>
        <dbReference type="ARBA" id="ARBA00006236"/>
    </source>
</evidence>
<dbReference type="GO" id="GO:1990961">
    <property type="term" value="P:xenobiotic detoxification by transmembrane export across the plasma membrane"/>
    <property type="evidence" value="ECO:0007669"/>
    <property type="project" value="InterPro"/>
</dbReference>
<reference evidence="10 11" key="1">
    <citation type="submission" date="2018-06" db="EMBL/GenBank/DDBJ databases">
        <authorList>
            <consortium name="Pathogen Informatics"/>
            <person name="Doyle S."/>
        </authorList>
    </citation>
    <scope>NUCLEOTIDE SEQUENCE [LARGE SCALE GENOMIC DNA]</scope>
    <source>
        <strain evidence="10 11">NCTC11807</strain>
    </source>
</reference>
<evidence type="ECO:0000256" key="4">
    <source>
        <dbReference type="ARBA" id="ARBA00022475"/>
    </source>
</evidence>
<dbReference type="CDD" id="cd17320">
    <property type="entry name" value="MFS_MdfA_MDR_like"/>
    <property type="match status" value="1"/>
</dbReference>
<dbReference type="GeneID" id="63934942"/>
<dbReference type="RefSeq" id="WP_165417830.1">
    <property type="nucleotide sequence ID" value="NZ_CP066042.1"/>
</dbReference>
<gene>
    <name evidence="10" type="primary">bcr_1</name>
    <name evidence="10" type="ORF">NCTC11807_00620</name>
</gene>